<protein>
    <submittedName>
        <fullName evidence="2">Protein kinase domain-containing protein</fullName>
    </submittedName>
</protein>
<evidence type="ECO:0000313" key="1">
    <source>
        <dbReference type="Proteomes" id="UP000887579"/>
    </source>
</evidence>
<dbReference type="WBParaSite" id="ES5_v2.g14810.t1">
    <property type="protein sequence ID" value="ES5_v2.g14810.t1"/>
    <property type="gene ID" value="ES5_v2.g14810"/>
</dbReference>
<reference evidence="2" key="1">
    <citation type="submission" date="2022-11" db="UniProtKB">
        <authorList>
            <consortium name="WormBaseParasite"/>
        </authorList>
    </citation>
    <scope>IDENTIFICATION</scope>
</reference>
<sequence length="1021" mass="115882">MATNDSYFSSKDKNLANDSSKDQYSNFNLNNQNQKGLYNEDFKSGTNYSKNGQSHKLKTNDDFQFTKGSNPWNKPNKYLSLQLLNDENFYNPGKKSKSSTSSNSLNRSINNISIYENSIESTPENLDGKEDLTKKDEKPSMLKKLKGAKQFFIGSSSLAQNPFEFPRQQENEDSKIPEVTQFKASQKLLNPNTMHQSSPQPSPAEGETAPPSIAEGETPPPQSEPESEEPREIPSMDELLKSDDKRLPDIGEKIKTLKDEITVKRLIGRGGYGAVFEVENSAGTRLAMKVSKNPAAETTIEKEVIVLQACSHMLSKYFYQLVDHGKIDGRFSYIIMTLAGADLSQICILDGTQKMGLGVALILARETFNAIKLFHLAGFYHRDIKAQNFGTYKTGIDQRPQVALHDFGSAIKKSDVSEVHPTEVMPGFPPTEKDDILSWYFMMIHWFPKTSKSVSSNDTSSSSKENAIQELCESDEDEEKDIFSNLPPVMEEIYDYIRSLKVGDQLSHDYILSNLNVEINKLSRDTIIDWEADIYDIFCIDMSKAYYKRSSHGLHFNIHIGGYVFNFNKDGILKQFVCNATGCNSGFSVSNYNEKNLKNFQEAHLNGRPSKHNCINKLAKKLEAERQTQQHFIPLEMGQIIIADSKSKYEIVKAIKETRSGGIYEVKDKDGFLFALKVTINGEEDDMSELNIYESLVKVSSFHFTRLFDKLMDSEQTYLFITLVGKNLHDLQSLETSGHFSLESSLTLAKESLKGIYDLRLAGYVHGKVESSNFCIGRNGTKEHDSLFLLDLSTCSKIDPKIRNGEKADLIRWFFMITSWIASPPWKDEKDALKVMQMQEEINQKKSEISQAFFKDLPRNFFAIFAYITSLKMGEAPEYGYIFDSLKLSCEVLNISSSIITINGEEVNFSLMMFDISKPFFFITDQKKQFKVMHDFQTFLFKCFQNKGAVFRCKNQPKGCQKKLLVQEYDSKTARNGFEADASVLDKVEGHPLCGLKEDETAKNREKYTAMAKKHEYPTML</sequence>
<dbReference type="Proteomes" id="UP000887579">
    <property type="component" value="Unplaced"/>
</dbReference>
<organism evidence="1 2">
    <name type="scientific">Panagrolaimus sp. ES5</name>
    <dbReference type="NCBI Taxonomy" id="591445"/>
    <lineage>
        <taxon>Eukaryota</taxon>
        <taxon>Metazoa</taxon>
        <taxon>Ecdysozoa</taxon>
        <taxon>Nematoda</taxon>
        <taxon>Chromadorea</taxon>
        <taxon>Rhabditida</taxon>
        <taxon>Tylenchina</taxon>
        <taxon>Panagrolaimomorpha</taxon>
        <taxon>Panagrolaimoidea</taxon>
        <taxon>Panagrolaimidae</taxon>
        <taxon>Panagrolaimus</taxon>
    </lineage>
</organism>
<accession>A0AC34FBU8</accession>
<name>A0AC34FBU8_9BILA</name>
<evidence type="ECO:0000313" key="2">
    <source>
        <dbReference type="WBParaSite" id="ES5_v2.g14810.t1"/>
    </source>
</evidence>
<proteinExistence type="predicted"/>